<dbReference type="Pfam" id="PF00026">
    <property type="entry name" value="Asp"/>
    <property type="match status" value="1"/>
</dbReference>
<evidence type="ECO:0000313" key="2">
    <source>
        <dbReference type="Proteomes" id="UP000050741"/>
    </source>
</evidence>
<keyword evidence="2" id="KW-1185">Reference proteome</keyword>
<proteinExistence type="predicted"/>
<dbReference type="Proteomes" id="UP000050741">
    <property type="component" value="Unassembled WGS sequence"/>
</dbReference>
<reference evidence="2" key="1">
    <citation type="submission" date="2014-05" db="EMBL/GenBank/DDBJ databases">
        <title>The genome and life-stage specific transcriptomes of Globodera pallida elucidate key aspects of plant parasitism by a cyst nematode.</title>
        <authorList>
            <person name="Cotton J.A."/>
            <person name="Lilley C.J."/>
            <person name="Jones L.M."/>
            <person name="Kikuchi T."/>
            <person name="Reid A.J."/>
            <person name="Thorpe P."/>
            <person name="Tsai I.J."/>
            <person name="Beasley H."/>
            <person name="Blok V."/>
            <person name="Cock P.J.A."/>
            <person name="Van den Akker S.E."/>
            <person name="Holroyd N."/>
            <person name="Hunt M."/>
            <person name="Mantelin S."/>
            <person name="Naghra H."/>
            <person name="Pain A."/>
            <person name="Palomares-Rius J.E."/>
            <person name="Zarowiecki M."/>
            <person name="Berriman M."/>
            <person name="Jones J.T."/>
            <person name="Urwin P.E."/>
        </authorList>
    </citation>
    <scope>NUCLEOTIDE SEQUENCE [LARGE SCALE GENOMIC DNA]</scope>
    <source>
        <strain evidence="2">Lindley</strain>
    </source>
</reference>
<dbReference type="WBParaSite" id="GPLIN_000294300">
    <property type="protein sequence ID" value="GPLIN_000294300"/>
    <property type="gene ID" value="GPLIN_000294300"/>
</dbReference>
<protein>
    <submittedName>
        <fullName evidence="3">Peptidase A1 domain-containing protein</fullName>
    </submittedName>
</protein>
<sequence length="75" mass="8606">MVLLETGLIYFQQGRIPNPKIPWITYSHHPGFIGIDPQGIKDRWILGDLFIGRFFTVFDVGQSRIGFAQAKNENE</sequence>
<evidence type="ECO:0000259" key="1">
    <source>
        <dbReference type="PROSITE" id="PS51767"/>
    </source>
</evidence>
<dbReference type="Gene3D" id="2.40.70.10">
    <property type="entry name" value="Acid Proteases"/>
    <property type="match status" value="1"/>
</dbReference>
<name>A0A183BQQ7_GLOPA</name>
<reference evidence="3" key="2">
    <citation type="submission" date="2016-06" db="UniProtKB">
        <authorList>
            <consortium name="WormBaseParasite"/>
        </authorList>
    </citation>
    <scope>IDENTIFICATION</scope>
</reference>
<dbReference type="PROSITE" id="PS51767">
    <property type="entry name" value="PEPTIDASE_A1"/>
    <property type="match status" value="1"/>
</dbReference>
<dbReference type="SUPFAM" id="SSF50630">
    <property type="entry name" value="Acid proteases"/>
    <property type="match status" value="1"/>
</dbReference>
<dbReference type="AlphaFoldDB" id="A0A183BQQ7"/>
<evidence type="ECO:0000313" key="3">
    <source>
        <dbReference type="WBParaSite" id="GPLIN_000294300"/>
    </source>
</evidence>
<dbReference type="InterPro" id="IPR021109">
    <property type="entry name" value="Peptidase_aspartic_dom_sf"/>
</dbReference>
<feature type="domain" description="Peptidase A1" evidence="1">
    <location>
        <begin position="1"/>
        <end position="68"/>
    </location>
</feature>
<dbReference type="InterPro" id="IPR033121">
    <property type="entry name" value="PEPTIDASE_A1"/>
</dbReference>
<accession>A0A183BQQ7</accession>
<organism evidence="2 3">
    <name type="scientific">Globodera pallida</name>
    <name type="common">Potato cyst nematode worm</name>
    <name type="synonym">Heterodera pallida</name>
    <dbReference type="NCBI Taxonomy" id="36090"/>
    <lineage>
        <taxon>Eukaryota</taxon>
        <taxon>Metazoa</taxon>
        <taxon>Ecdysozoa</taxon>
        <taxon>Nematoda</taxon>
        <taxon>Chromadorea</taxon>
        <taxon>Rhabditida</taxon>
        <taxon>Tylenchina</taxon>
        <taxon>Tylenchomorpha</taxon>
        <taxon>Tylenchoidea</taxon>
        <taxon>Heteroderidae</taxon>
        <taxon>Heteroderinae</taxon>
        <taxon>Globodera</taxon>
    </lineage>
</organism>